<feature type="binding site" evidence="16">
    <location>
        <begin position="139"/>
        <end position="142"/>
    </location>
    <ligand>
        <name>substrate</name>
    </ligand>
</feature>
<feature type="active site" description="Proton acceptor" evidence="16">
    <location>
        <position position="141"/>
    </location>
</feature>
<dbReference type="GO" id="GO:0046872">
    <property type="term" value="F:metal ion binding"/>
    <property type="evidence" value="ECO:0007669"/>
    <property type="project" value="UniProtKB-KW"/>
</dbReference>
<comment type="pathway">
    <text evidence="4 16">Cofactor biosynthesis; coenzyme A biosynthesis; CoA from (R)-pantothenate: step 1/5.</text>
</comment>
<dbReference type="PANTHER" id="PTHR34265:SF1">
    <property type="entry name" value="TYPE III PANTOTHENATE KINASE"/>
    <property type="match status" value="1"/>
</dbReference>
<dbReference type="Gene3D" id="3.30.420.40">
    <property type="match status" value="2"/>
</dbReference>
<comment type="function">
    <text evidence="16">Catalyzes the phosphorylation of pantothenate (Pan), the first step in CoA biosynthesis.</text>
</comment>
<comment type="caution">
    <text evidence="16">Lacks conserved residue(s) required for the propagation of feature annotation.</text>
</comment>
<comment type="similarity">
    <text evidence="14 16">Belongs to the type III pantothenate kinase family.</text>
</comment>
<dbReference type="GO" id="GO:0005524">
    <property type="term" value="F:ATP binding"/>
    <property type="evidence" value="ECO:0007669"/>
    <property type="project" value="UniProtKB-UniRule"/>
</dbReference>
<keyword evidence="7 16" id="KW-0963">Cytoplasm</keyword>
<dbReference type="UniPathway" id="UPA00241">
    <property type="reaction ID" value="UER00352"/>
</dbReference>
<keyword evidence="12 16" id="KW-0630">Potassium</keyword>
<feature type="binding site" evidence="16">
    <location>
        <position position="164"/>
    </location>
    <ligand>
        <name>ATP</name>
        <dbReference type="ChEBI" id="CHEBI:30616"/>
    </ligand>
</feature>
<dbReference type="InterPro" id="IPR043129">
    <property type="entry name" value="ATPase_NBD"/>
</dbReference>
<evidence type="ECO:0000256" key="9">
    <source>
        <dbReference type="ARBA" id="ARBA00022741"/>
    </source>
</evidence>
<evidence type="ECO:0000256" key="14">
    <source>
        <dbReference type="ARBA" id="ARBA00038036"/>
    </source>
</evidence>
<comment type="subcellular location">
    <subcellularLocation>
        <location evidence="3 16">Cytoplasm</location>
    </subcellularLocation>
</comment>
<protein>
    <recommendedName>
        <fullName evidence="15 16">Type III pantothenate kinase</fullName>
        <ecNumber evidence="6 16">2.7.1.33</ecNumber>
    </recommendedName>
    <alternativeName>
        <fullName evidence="16">PanK-III</fullName>
    </alternativeName>
    <alternativeName>
        <fullName evidence="16">Pantothenic acid kinase</fullName>
    </alternativeName>
</protein>
<evidence type="ECO:0000256" key="11">
    <source>
        <dbReference type="ARBA" id="ARBA00022840"/>
    </source>
</evidence>
<feature type="binding site" evidence="16">
    <location>
        <position position="216"/>
    </location>
    <ligand>
        <name>substrate</name>
    </ligand>
</feature>
<dbReference type="Proteomes" id="UP000226525">
    <property type="component" value="Unassembled WGS sequence"/>
</dbReference>
<evidence type="ECO:0000313" key="17">
    <source>
        <dbReference type="EMBL" id="MAH63570.1"/>
    </source>
</evidence>
<keyword evidence="8 16" id="KW-0808">Transferase</keyword>
<reference evidence="18" key="1">
    <citation type="submission" date="2017-09" db="EMBL/GenBank/DDBJ databases">
        <title>The Reconstruction of 2,631 Draft Metagenome-Assembled Genomes from the Global Oceans.</title>
        <authorList>
            <person name="Tully B.J."/>
            <person name="Graham E.D."/>
            <person name="Heidelberg J.F."/>
        </authorList>
    </citation>
    <scope>NUCLEOTIDE SEQUENCE [LARGE SCALE GENOMIC DNA]</scope>
</reference>
<keyword evidence="16" id="KW-0479">Metal-binding</keyword>
<keyword evidence="13 16" id="KW-0173">Coenzyme A biosynthesis</keyword>
<evidence type="ECO:0000256" key="2">
    <source>
        <dbReference type="ARBA" id="ARBA00001958"/>
    </source>
</evidence>
<comment type="cofactor">
    <cofactor evidence="16">
        <name>NH4(+)</name>
        <dbReference type="ChEBI" id="CHEBI:28938"/>
    </cofactor>
    <cofactor evidence="16">
        <name>K(+)</name>
        <dbReference type="ChEBI" id="CHEBI:29103"/>
    </cofactor>
    <text evidence="16">A monovalent cation. Ammonium or potassium.</text>
</comment>
<evidence type="ECO:0000256" key="13">
    <source>
        <dbReference type="ARBA" id="ARBA00022993"/>
    </source>
</evidence>
<dbReference type="GO" id="GO:0005737">
    <property type="term" value="C:cytoplasm"/>
    <property type="evidence" value="ECO:0007669"/>
    <property type="project" value="UniProtKB-SubCell"/>
</dbReference>
<dbReference type="GO" id="GO:0004594">
    <property type="term" value="F:pantothenate kinase activity"/>
    <property type="evidence" value="ECO:0007669"/>
    <property type="project" value="UniProtKB-UniRule"/>
</dbReference>
<feature type="binding site" evidence="16">
    <location>
        <begin position="36"/>
        <end position="43"/>
    </location>
    <ligand>
        <name>ATP</name>
        <dbReference type="ChEBI" id="CHEBI:30616"/>
    </ligand>
</feature>
<dbReference type="EMBL" id="NZEX01000099">
    <property type="protein sequence ID" value="MAH63570.1"/>
    <property type="molecule type" value="Genomic_DNA"/>
</dbReference>
<keyword evidence="10 16" id="KW-0418">Kinase</keyword>
<dbReference type="EC" id="2.7.1.33" evidence="6 16"/>
<evidence type="ECO:0000256" key="16">
    <source>
        <dbReference type="HAMAP-Rule" id="MF_01274"/>
    </source>
</evidence>
<comment type="subunit">
    <text evidence="5 16">Homodimer.</text>
</comment>
<name>A0A2D6YK85_9DELT</name>
<keyword evidence="11 16" id="KW-0067">ATP-binding</keyword>
<evidence type="ECO:0000313" key="18">
    <source>
        <dbReference type="Proteomes" id="UP000226525"/>
    </source>
</evidence>
<dbReference type="PANTHER" id="PTHR34265">
    <property type="entry name" value="TYPE III PANTOTHENATE KINASE"/>
    <property type="match status" value="1"/>
</dbReference>
<feature type="binding site" evidence="16">
    <location>
        <position position="161"/>
    </location>
    <ligand>
        <name>K(+)</name>
        <dbReference type="ChEBI" id="CHEBI:29103"/>
    </ligand>
</feature>
<accession>A0A2D6YK85</accession>
<dbReference type="Pfam" id="PF03309">
    <property type="entry name" value="Pan_kinase"/>
    <property type="match status" value="1"/>
</dbReference>
<evidence type="ECO:0000256" key="5">
    <source>
        <dbReference type="ARBA" id="ARBA00011738"/>
    </source>
</evidence>
<evidence type="ECO:0000256" key="3">
    <source>
        <dbReference type="ARBA" id="ARBA00004496"/>
    </source>
</evidence>
<sequence length="308" mass="34276">MKRISSNSNGEWAALHSHLRRPDSLRQRAILIVVADIGNTRIHIAAFEKSRMIEDWYLLTPRETASENFELELTEFMKSHQTLFAKPHFEGWILCSVVPWLTPIFGEMVRNLIGVVPTVLIRSSPLPISLITGESPTIGIDRLIVAAAAYDLVRSSVITVDIGTATTIDAVTDEGLFLGGIILPGPKLWLDSLHFGTANLPKTEIEKKNSVIETSTTGCIQAGLYNGYRHLLDGLVRQIRSELAQRSQHDSSIYLTGGSAKHWCENFPNWCFHPDLLLSGLARSKVWSKESTKVGDCRRHDNTPKIIG</sequence>
<evidence type="ECO:0000256" key="12">
    <source>
        <dbReference type="ARBA" id="ARBA00022958"/>
    </source>
</evidence>
<organism evidence="17 18">
    <name type="scientific">SAR324 cluster bacterium</name>
    <dbReference type="NCBI Taxonomy" id="2024889"/>
    <lineage>
        <taxon>Bacteria</taxon>
        <taxon>Deltaproteobacteria</taxon>
        <taxon>SAR324 cluster</taxon>
    </lineage>
</organism>
<dbReference type="GO" id="GO:0015937">
    <property type="term" value="P:coenzyme A biosynthetic process"/>
    <property type="evidence" value="ECO:0007669"/>
    <property type="project" value="UniProtKB-UniRule"/>
</dbReference>
<proteinExistence type="inferred from homology"/>
<comment type="caution">
    <text evidence="17">The sequence shown here is derived from an EMBL/GenBank/DDBJ whole genome shotgun (WGS) entry which is preliminary data.</text>
</comment>
<dbReference type="InterPro" id="IPR004619">
    <property type="entry name" value="Type_III_PanK"/>
</dbReference>
<dbReference type="HAMAP" id="MF_01274">
    <property type="entry name" value="Pantothen_kinase_3"/>
    <property type="match status" value="1"/>
</dbReference>
<dbReference type="NCBIfam" id="TIGR00671">
    <property type="entry name" value="baf"/>
    <property type="match status" value="1"/>
</dbReference>
<dbReference type="CDD" id="cd24015">
    <property type="entry name" value="ASKHA_NBD_PanK-III"/>
    <property type="match status" value="1"/>
</dbReference>
<keyword evidence="9 16" id="KW-0547">Nucleotide-binding</keyword>
<dbReference type="AlphaFoldDB" id="A0A2D6YK85"/>
<evidence type="ECO:0000256" key="10">
    <source>
        <dbReference type="ARBA" id="ARBA00022777"/>
    </source>
</evidence>
<evidence type="ECO:0000256" key="6">
    <source>
        <dbReference type="ARBA" id="ARBA00012102"/>
    </source>
</evidence>
<comment type="catalytic activity">
    <reaction evidence="1 16">
        <text>(R)-pantothenate + ATP = (R)-4'-phosphopantothenate + ADP + H(+)</text>
        <dbReference type="Rhea" id="RHEA:16373"/>
        <dbReference type="ChEBI" id="CHEBI:10986"/>
        <dbReference type="ChEBI" id="CHEBI:15378"/>
        <dbReference type="ChEBI" id="CHEBI:29032"/>
        <dbReference type="ChEBI" id="CHEBI:30616"/>
        <dbReference type="ChEBI" id="CHEBI:456216"/>
        <dbReference type="EC" id="2.7.1.33"/>
    </reaction>
</comment>
<dbReference type="SUPFAM" id="SSF53067">
    <property type="entry name" value="Actin-like ATPase domain"/>
    <property type="match status" value="2"/>
</dbReference>
<evidence type="ECO:0000256" key="15">
    <source>
        <dbReference type="ARBA" id="ARBA00040883"/>
    </source>
</evidence>
<evidence type="ECO:0000256" key="7">
    <source>
        <dbReference type="ARBA" id="ARBA00022490"/>
    </source>
</evidence>
<comment type="cofactor">
    <cofactor evidence="2">
        <name>K(+)</name>
        <dbReference type="ChEBI" id="CHEBI:29103"/>
    </cofactor>
</comment>
<evidence type="ECO:0000256" key="8">
    <source>
        <dbReference type="ARBA" id="ARBA00022679"/>
    </source>
</evidence>
<evidence type="ECO:0000256" key="4">
    <source>
        <dbReference type="ARBA" id="ARBA00005225"/>
    </source>
</evidence>
<evidence type="ECO:0000256" key="1">
    <source>
        <dbReference type="ARBA" id="ARBA00001206"/>
    </source>
</evidence>
<gene>
    <name evidence="16" type="primary">coaX</name>
    <name evidence="17" type="ORF">CMN54_09035</name>
</gene>